<accession>A0ABU8YNA6</accession>
<organism evidence="4 5">
    <name type="scientific">Microcoleus anatoxicus PTRS2</name>
    <dbReference type="NCBI Taxonomy" id="2705321"/>
    <lineage>
        <taxon>Bacteria</taxon>
        <taxon>Bacillati</taxon>
        <taxon>Cyanobacteriota</taxon>
        <taxon>Cyanophyceae</taxon>
        <taxon>Oscillatoriophycideae</taxon>
        <taxon>Oscillatoriales</taxon>
        <taxon>Microcoleaceae</taxon>
        <taxon>Microcoleus</taxon>
        <taxon>Microcoleus anatoxicus</taxon>
    </lineage>
</organism>
<keyword evidence="2" id="KW-1133">Transmembrane helix</keyword>
<dbReference type="RefSeq" id="WP_340521933.1">
    <property type="nucleotide sequence ID" value="NZ_JBBLXS010000156.1"/>
</dbReference>
<dbReference type="EMBL" id="JBBLXS010000156">
    <property type="protein sequence ID" value="MEK0185857.1"/>
    <property type="molecule type" value="Genomic_DNA"/>
</dbReference>
<evidence type="ECO:0000313" key="4">
    <source>
        <dbReference type="EMBL" id="MEK0185857.1"/>
    </source>
</evidence>
<feature type="region of interest" description="Disordered" evidence="1">
    <location>
        <begin position="257"/>
        <end position="340"/>
    </location>
</feature>
<evidence type="ECO:0000256" key="1">
    <source>
        <dbReference type="SAM" id="MobiDB-lite"/>
    </source>
</evidence>
<dbReference type="InterPro" id="IPR036556">
    <property type="entry name" value="PAD_central_sf"/>
</dbReference>
<keyword evidence="2" id="KW-0472">Membrane</keyword>
<comment type="caution">
    <text evidence="4">The sequence shown here is derived from an EMBL/GenBank/DDBJ whole genome shotgun (WGS) entry which is preliminary data.</text>
</comment>
<dbReference type="InterPro" id="IPR004303">
    <property type="entry name" value="PAD"/>
</dbReference>
<reference evidence="4 5" key="1">
    <citation type="journal article" date="2020" name="Harmful Algae">
        <title>Molecular and morphological characterization of a novel dihydroanatoxin-a producing Microcoleus species (cyanobacteria) from the Russian River, California, USA.</title>
        <authorList>
            <person name="Conklin K.Y."/>
            <person name="Stancheva R."/>
            <person name="Otten T.G."/>
            <person name="Fadness R."/>
            <person name="Boyer G.L."/>
            <person name="Read B."/>
            <person name="Zhang X."/>
            <person name="Sheath R.G."/>
        </authorList>
    </citation>
    <scope>NUCLEOTIDE SEQUENCE [LARGE SCALE GENOMIC DNA]</scope>
    <source>
        <strain evidence="4 5">PTRS2</strain>
    </source>
</reference>
<dbReference type="Pfam" id="PF03068">
    <property type="entry name" value="PAD"/>
    <property type="match status" value="1"/>
</dbReference>
<evidence type="ECO:0000259" key="3">
    <source>
        <dbReference type="Pfam" id="PF03068"/>
    </source>
</evidence>
<feature type="transmembrane region" description="Helical" evidence="2">
    <location>
        <begin position="7"/>
        <end position="26"/>
    </location>
</feature>
<dbReference type="SUPFAM" id="SSF55909">
    <property type="entry name" value="Pentein"/>
    <property type="match status" value="1"/>
</dbReference>
<keyword evidence="2" id="KW-0812">Transmembrane</keyword>
<dbReference type="PANTHER" id="PTHR10837">
    <property type="entry name" value="PEPTIDYLARGININE DEIMINASE"/>
    <property type="match status" value="1"/>
</dbReference>
<feature type="compositionally biased region" description="Basic and acidic residues" evidence="1">
    <location>
        <begin position="257"/>
        <end position="291"/>
    </location>
</feature>
<dbReference type="InterPro" id="IPR013530">
    <property type="entry name" value="PAD_C"/>
</dbReference>
<evidence type="ECO:0000256" key="2">
    <source>
        <dbReference type="SAM" id="Phobius"/>
    </source>
</evidence>
<dbReference type="Gene3D" id="2.60.40.1700">
    <property type="entry name" value="Protein-arginine deiminase, central domain"/>
    <property type="match status" value="1"/>
</dbReference>
<keyword evidence="5" id="KW-1185">Reference proteome</keyword>
<evidence type="ECO:0000313" key="5">
    <source>
        <dbReference type="Proteomes" id="UP001384579"/>
    </source>
</evidence>
<dbReference type="SUPFAM" id="SSF110083">
    <property type="entry name" value="Peptidylarginine deiminase Pad4, middle domain"/>
    <property type="match status" value="1"/>
</dbReference>
<protein>
    <submittedName>
        <fullName evidence="4">Protein-arginine deiminase family protein</fullName>
    </submittedName>
</protein>
<feature type="compositionally biased region" description="Low complexity" evidence="1">
    <location>
        <begin position="304"/>
        <end position="317"/>
    </location>
</feature>
<dbReference type="PANTHER" id="PTHR10837:SF8">
    <property type="entry name" value="PROTEIN-ARGININE DEIMINASE"/>
    <property type="match status" value="1"/>
</dbReference>
<dbReference type="Proteomes" id="UP001384579">
    <property type="component" value="Unassembled WGS sequence"/>
</dbReference>
<feature type="domain" description="Protein-arginine deiminase C-terminal" evidence="3">
    <location>
        <begin position="464"/>
        <end position="828"/>
    </location>
</feature>
<dbReference type="Gene3D" id="3.75.10.10">
    <property type="entry name" value="L-arginine/glycine Amidinotransferase, Chain A"/>
    <property type="match status" value="1"/>
</dbReference>
<sequence length="834" mass="93950">MRLVKYIAIAIINTFGVIIGIIWVAVPQTLAQPSLNNQLQISGRQPDTETPQSLAELYKLRDRLKLELDQIAKNPDRTSFFSEPWKPQIQRQKSEALVLQLAKVNSSIQIEETAKNTWNESAKIASEAVIIGRTAKSSPASWEQSQRLWQSAIKTLRQIPHDSFLASGAIDKTIEYQGNLTVATYELQIARNVQKALAEEQEKQELARRELDQKEQARKELERQELEKQEQARKELERKEFEQKEIVRKEREKQEQARQELERQEQAKQEQARQELERQEQAKQEQARQELAKNSPTPQPTLTPNPSSLLPTSAPSNFFFAGDTNRDGEINEQDEPGKEQWSLSKGALVLFNDKSGDRRKIPVWQQTKVSAPRRPAMLSQVHLKISENFKGSQIFITADNLASPHINVFQKTGDGWQSVDISGTNPLVFSKNIVLGVESKQFADRNWSGRINLKANAINNGQEIASATIQMGVTPWIMPSNITPVTEVQVSDRGSGNSEFISQLKQAVEPTGAKVKIIQGDKAWMQDIQKNGYVQFPEKSQTRNLNVALQNNSNALGNYPQKTNPDEYLSVVKIGQPRNLESANKWADGYGNLQVTPPIPGYPRGRIYYGNSGNASFNPEVLDFIQAQQIQGPAVDIDTSWLLTRQVDEIINFIPSTTPGKYIMAIASPEAGVKLLEELAGKGYGDVKINRGLSNEITVSAALKNQALIKHNLNLQTQKLNPIIDKLKREFSLTDDQIIQIPAMFGYSGYAWWPNLVNSVPVNGNLLVSNPRGALIDGKDYTQEKLRQLLLPFGVNVSFLDDRYYQELRGNMQSATNTIRKGEERPFWQSLPNN</sequence>
<name>A0ABU8YNA6_9CYAN</name>
<gene>
    <name evidence="4" type="ORF">WMG39_13525</name>
</gene>
<proteinExistence type="predicted"/>